<accession>A0A544VRU3</accession>
<dbReference type="SUPFAM" id="SSF53474">
    <property type="entry name" value="alpha/beta-Hydrolases"/>
    <property type="match status" value="1"/>
</dbReference>
<comment type="caution">
    <text evidence="1">The sequence shown here is derived from an EMBL/GenBank/DDBJ whole genome shotgun (WGS) entry which is preliminary data.</text>
</comment>
<reference evidence="1 2" key="1">
    <citation type="submission" date="2018-10" db="EMBL/GenBank/DDBJ databases">
        <title>Draft genome of Mycobacterium hodleri strain B.</title>
        <authorList>
            <person name="Amande T.J."/>
            <person name="Mcgenity T.J."/>
        </authorList>
    </citation>
    <scope>NUCLEOTIDE SEQUENCE [LARGE SCALE GENOMIC DNA]</scope>
    <source>
        <strain evidence="1 2">B</strain>
    </source>
</reference>
<gene>
    <name evidence="1" type="ORF">D8S82_30905</name>
</gene>
<keyword evidence="1" id="KW-0808">Transferase</keyword>
<dbReference type="EMBL" id="VIFX01000063">
    <property type="protein sequence ID" value="TQR82697.1"/>
    <property type="molecule type" value="Genomic_DNA"/>
</dbReference>
<dbReference type="Gene3D" id="3.40.50.1820">
    <property type="entry name" value="alpha/beta hydrolase"/>
    <property type="match status" value="1"/>
</dbReference>
<dbReference type="Proteomes" id="UP000315759">
    <property type="component" value="Unassembled WGS sequence"/>
</dbReference>
<dbReference type="GO" id="GO:0016301">
    <property type="term" value="F:kinase activity"/>
    <property type="evidence" value="ECO:0007669"/>
    <property type="project" value="UniProtKB-KW"/>
</dbReference>
<evidence type="ECO:0000313" key="1">
    <source>
        <dbReference type="EMBL" id="TQR82697.1"/>
    </source>
</evidence>
<dbReference type="AlphaFoldDB" id="A0A544VRU3"/>
<evidence type="ECO:0000313" key="2">
    <source>
        <dbReference type="Proteomes" id="UP000315759"/>
    </source>
</evidence>
<organism evidence="1 2">
    <name type="scientific">Mycolicibacterium hodleri</name>
    <dbReference type="NCBI Taxonomy" id="49897"/>
    <lineage>
        <taxon>Bacteria</taxon>
        <taxon>Bacillati</taxon>
        <taxon>Actinomycetota</taxon>
        <taxon>Actinomycetes</taxon>
        <taxon>Mycobacteriales</taxon>
        <taxon>Mycobacteriaceae</taxon>
        <taxon>Mycolicibacterium</taxon>
    </lineage>
</organism>
<name>A0A544VRU3_9MYCO</name>
<protein>
    <submittedName>
        <fullName evidence="1">Serine-threonine protein kinase</fullName>
    </submittedName>
</protein>
<dbReference type="RefSeq" id="WP_142555748.1">
    <property type="nucleotide sequence ID" value="NZ_VIFX01000063.1"/>
</dbReference>
<dbReference type="InterPro" id="IPR029058">
    <property type="entry name" value="AB_hydrolase_fold"/>
</dbReference>
<keyword evidence="1" id="KW-0418">Kinase</keyword>
<sequence>MINWRISFDAQGDVDRAEEDQLVAQLREHPVTDLVMFSHGWNNDEAAAASLYERWSDLLSAHVGAGHEVGFVGIRWPSQLWRDVPIPDFDPTPRGTATGAAGLDETVTVAADGPALTAQQLDDLKTLFPGGDAELDEIADLLAAEQSQVRADEMLDAMRRFNDAVTVESTDGEAPESGRPGMLESGKTANEVFGAYANALVVSGVDVTGGGGGRAGLGDQLGKLWKGAKEALRGLSYWQMKNRAGAVGASGLGPLIGRIAANGDFPTPRIHLVGHSFGARVVSFALTGLPPGDPSPVKSVTLLEGAFSRFAFADVLPFDSTSTSGALAGMLARVDGPLTVCFSSHDTALSVSYPLASFASGDDSAGVSDPLFRWRAIGSLGAYDAPTLFVDRVGTSYPFAPGAILNVDSSAVVKTGSPPSGAHSDIFHPELAWIVASAARLTG</sequence>
<proteinExistence type="predicted"/>
<keyword evidence="2" id="KW-1185">Reference proteome</keyword>